<keyword evidence="7" id="KW-0378">Hydrolase</keyword>
<evidence type="ECO:0000256" key="16">
    <source>
        <dbReference type="RuleBase" id="RU003971"/>
    </source>
</evidence>
<evidence type="ECO:0000313" key="20">
    <source>
        <dbReference type="RefSeq" id="XP_055364141.1"/>
    </source>
</evidence>
<evidence type="ECO:0000256" key="14">
    <source>
        <dbReference type="ARBA" id="ARBA00029486"/>
    </source>
</evidence>
<reference evidence="20" key="1">
    <citation type="submission" date="2025-08" db="UniProtKB">
        <authorList>
            <consortium name="RefSeq"/>
        </authorList>
    </citation>
    <scope>IDENTIFICATION</scope>
</reference>
<name>A0A9W2XR72_BETSP</name>
<dbReference type="InterPro" id="IPR011600">
    <property type="entry name" value="Pept_C14_caspase"/>
</dbReference>
<keyword evidence="5" id="KW-0645">Protease</keyword>
<evidence type="ECO:0000256" key="3">
    <source>
        <dbReference type="ARBA" id="ARBA00010134"/>
    </source>
</evidence>
<dbReference type="Pfam" id="PF00656">
    <property type="entry name" value="Peptidase_C14"/>
    <property type="match status" value="2"/>
</dbReference>
<feature type="domain" description="Caspase family p10" evidence="17">
    <location>
        <begin position="179"/>
        <end position="273"/>
    </location>
</feature>
<proteinExistence type="inferred from homology"/>
<dbReference type="GO" id="GO:0004197">
    <property type="term" value="F:cysteine-type endopeptidase activity"/>
    <property type="evidence" value="ECO:0007669"/>
    <property type="project" value="InterPro"/>
</dbReference>
<dbReference type="SUPFAM" id="SSF52129">
    <property type="entry name" value="Caspase-like"/>
    <property type="match status" value="2"/>
</dbReference>
<protein>
    <recommendedName>
        <fullName evidence="15">Caspase-6</fullName>
        <ecNumber evidence="14">3.4.22.59</ecNumber>
    </recommendedName>
</protein>
<dbReference type="CDD" id="cd00032">
    <property type="entry name" value="CASc"/>
    <property type="match status" value="2"/>
</dbReference>
<evidence type="ECO:0000259" key="18">
    <source>
        <dbReference type="PROSITE" id="PS50208"/>
    </source>
</evidence>
<feature type="domain" description="Caspase family p10" evidence="17">
    <location>
        <begin position="497"/>
        <end position="584"/>
    </location>
</feature>
<dbReference type="PROSITE" id="PS50208">
    <property type="entry name" value="CASPASE_P20"/>
    <property type="match status" value="2"/>
</dbReference>
<dbReference type="PROSITE" id="PS50207">
    <property type="entry name" value="CASPASE_P10"/>
    <property type="match status" value="2"/>
</dbReference>
<dbReference type="PANTHER" id="PTHR10454:SF206">
    <property type="entry name" value="CASPASE-6"/>
    <property type="match status" value="1"/>
</dbReference>
<evidence type="ECO:0000256" key="8">
    <source>
        <dbReference type="ARBA" id="ARBA00022807"/>
    </source>
</evidence>
<keyword evidence="4" id="KW-0963">Cytoplasm</keyword>
<comment type="similarity">
    <text evidence="3 16">Belongs to the peptidase C14A family.</text>
</comment>
<dbReference type="RefSeq" id="XP_055364141.1">
    <property type="nucleotide sequence ID" value="XM_055508166.1"/>
</dbReference>
<gene>
    <name evidence="20" type="primary">LOC114864558</name>
</gene>
<dbReference type="InterPro" id="IPR002138">
    <property type="entry name" value="Pept_C14_p10"/>
</dbReference>
<feature type="domain" description="Caspase family p20" evidence="18">
    <location>
        <begin position="355"/>
        <end position="479"/>
    </location>
</feature>
<dbReference type="OrthoDB" id="6116485at2759"/>
<feature type="domain" description="Caspase family p20" evidence="18">
    <location>
        <begin position="36"/>
        <end position="159"/>
    </location>
</feature>
<dbReference type="GO" id="GO:0043525">
    <property type="term" value="P:positive regulation of neuron apoptotic process"/>
    <property type="evidence" value="ECO:0007669"/>
    <property type="project" value="TreeGrafter"/>
</dbReference>
<keyword evidence="9" id="KW-0068">Autocatalytic cleavage</keyword>
<sequence length="628" mass="71531">MGVMCTKNPTETDGTAEVVSSSPLDPLEVYNMNKTRRGLALIFNQQSFVESKLCYRCGSDIDCSNLKKSLKHLGFEVKAFTDLSESKVHAKLDKAATADHSNADCFLVVFMSHGEKNYVNAFDKTITIQEIVDKFRGTNCKSLVGKPKIFIWQACRGDKHDDPVTPCATEPTEVVEAGAVYTLPAAADFIMCYSVAEGYYSYRDPLRGSWYIQDLCELLQTYGDSLEFTHLLTLVNAKVSKRDTKMDKNGKNFEAKQVPCFASMLTKKLYFHPKQFCCQFFQLSVGERPHRQTTSHTHHLQLSVRIPQNLHISNTADMSEESFTETDGLFTRKLITTNQQVTKDSPDVYNMTKVRSGRALIFNWMQFDLALQLNPRFGSDKDYKNLKKRREDFGFEVNIFKDLKKSDVNAKLDEAAKADYSNVDCLLVVYMSHGEKDYVETYDEKLMISDITDKFRGDECKSLAGKPKIFIWQACRGSEFDEPVDSETEHLVLEAGSINVFPAGADFIMCYAVAEGYYAHRDSKNGSWYIQDLCKQLKNCGDSLEFTELLTLVNNNVSKMEDREKKKQIPCFASMLTKNLYLQKKFQNSCTVICSNLFSCVHGFSPFLKNWERLQQDLRPESDCLKCH</sequence>
<dbReference type="InterPro" id="IPR016129">
    <property type="entry name" value="Caspase_his_AS"/>
</dbReference>
<dbReference type="SMART" id="SM00115">
    <property type="entry name" value="CASc"/>
    <property type="match status" value="2"/>
</dbReference>
<dbReference type="FunFam" id="3.40.50.1460:FF:000001">
    <property type="entry name" value="Caspase-3 preproprotein"/>
    <property type="match status" value="2"/>
</dbReference>
<evidence type="ECO:0000313" key="19">
    <source>
        <dbReference type="Proteomes" id="UP000515150"/>
    </source>
</evidence>
<evidence type="ECO:0000256" key="11">
    <source>
        <dbReference type="ARBA" id="ARBA00023242"/>
    </source>
</evidence>
<evidence type="ECO:0000256" key="10">
    <source>
        <dbReference type="ARBA" id="ARBA00023145"/>
    </source>
</evidence>
<evidence type="ECO:0000256" key="5">
    <source>
        <dbReference type="ARBA" id="ARBA00022670"/>
    </source>
</evidence>
<dbReference type="GO" id="GO:0006915">
    <property type="term" value="P:apoptotic process"/>
    <property type="evidence" value="ECO:0007669"/>
    <property type="project" value="UniProtKB-KW"/>
</dbReference>
<dbReference type="InterPro" id="IPR029030">
    <property type="entry name" value="Caspase-like_dom_sf"/>
</dbReference>
<dbReference type="GeneID" id="114864558"/>
<organism evidence="19 20">
    <name type="scientific">Betta splendens</name>
    <name type="common">Siamese fighting fish</name>
    <dbReference type="NCBI Taxonomy" id="158456"/>
    <lineage>
        <taxon>Eukaryota</taxon>
        <taxon>Metazoa</taxon>
        <taxon>Chordata</taxon>
        <taxon>Craniata</taxon>
        <taxon>Vertebrata</taxon>
        <taxon>Euteleostomi</taxon>
        <taxon>Actinopterygii</taxon>
        <taxon>Neopterygii</taxon>
        <taxon>Teleostei</taxon>
        <taxon>Neoteleostei</taxon>
        <taxon>Acanthomorphata</taxon>
        <taxon>Anabantaria</taxon>
        <taxon>Anabantiformes</taxon>
        <taxon>Anabantoidei</taxon>
        <taxon>Osphronemidae</taxon>
        <taxon>Betta</taxon>
    </lineage>
</organism>
<dbReference type="PRINTS" id="PR00376">
    <property type="entry name" value="IL1BCENZYME"/>
</dbReference>
<evidence type="ECO:0000256" key="15">
    <source>
        <dbReference type="ARBA" id="ARBA00029534"/>
    </source>
</evidence>
<keyword evidence="8" id="KW-0788">Thiol protease</keyword>
<evidence type="ECO:0000256" key="6">
    <source>
        <dbReference type="ARBA" id="ARBA00022703"/>
    </source>
</evidence>
<dbReference type="GO" id="GO:0005737">
    <property type="term" value="C:cytoplasm"/>
    <property type="evidence" value="ECO:0007669"/>
    <property type="project" value="UniProtKB-SubCell"/>
</dbReference>
<keyword evidence="19" id="KW-1185">Reference proteome</keyword>
<comment type="subunit">
    <text evidence="13">Heterotetramer that consists of two anti-parallel arranged heterodimers, each one formed by a 18 kDa (Caspase-6 subunit p18) and a 11 kDa (Caspase-6 subunit p11) subunit.</text>
</comment>
<dbReference type="KEGG" id="bspl:114864558"/>
<evidence type="ECO:0000256" key="7">
    <source>
        <dbReference type="ARBA" id="ARBA00022801"/>
    </source>
</evidence>
<dbReference type="PANTHER" id="PTHR10454">
    <property type="entry name" value="CASPASE"/>
    <property type="match status" value="1"/>
</dbReference>
<keyword evidence="11" id="KW-0539">Nucleus</keyword>
<comment type="catalytic activity">
    <reaction evidence="12">
        <text>Strict requirement for Asp at position P1 and has a preferred cleavage sequence of Val-Glu-His-Asp-|-.</text>
        <dbReference type="EC" id="3.4.22.59"/>
    </reaction>
</comment>
<evidence type="ECO:0000256" key="9">
    <source>
        <dbReference type="ARBA" id="ARBA00022813"/>
    </source>
</evidence>
<evidence type="ECO:0000256" key="12">
    <source>
        <dbReference type="ARBA" id="ARBA00029356"/>
    </source>
</evidence>
<accession>A0A9W2XR72</accession>
<keyword evidence="6" id="KW-0053">Apoptosis</keyword>
<dbReference type="Gene3D" id="3.40.50.1460">
    <property type="match status" value="2"/>
</dbReference>
<dbReference type="PROSITE" id="PS01121">
    <property type="entry name" value="CASPASE_HIS"/>
    <property type="match status" value="1"/>
</dbReference>
<dbReference type="GO" id="GO:0005634">
    <property type="term" value="C:nucleus"/>
    <property type="evidence" value="ECO:0007669"/>
    <property type="project" value="UniProtKB-SubCell"/>
</dbReference>
<dbReference type="Proteomes" id="UP000515150">
    <property type="component" value="Chromosome 1"/>
</dbReference>
<evidence type="ECO:0000259" key="17">
    <source>
        <dbReference type="PROSITE" id="PS50207"/>
    </source>
</evidence>
<dbReference type="EC" id="3.4.22.59" evidence="14"/>
<dbReference type="InterPro" id="IPR015917">
    <property type="entry name" value="Pept_C14A"/>
</dbReference>
<dbReference type="AlphaFoldDB" id="A0A9W2XR72"/>
<dbReference type="InterPro" id="IPR002398">
    <property type="entry name" value="Pept_C14"/>
</dbReference>
<keyword evidence="10" id="KW-0865">Zymogen</keyword>
<evidence type="ECO:0000256" key="13">
    <source>
        <dbReference type="ARBA" id="ARBA00029473"/>
    </source>
</evidence>
<dbReference type="GO" id="GO:0006508">
    <property type="term" value="P:proteolysis"/>
    <property type="evidence" value="ECO:0007669"/>
    <property type="project" value="UniProtKB-KW"/>
</dbReference>
<evidence type="ECO:0000256" key="1">
    <source>
        <dbReference type="ARBA" id="ARBA00004123"/>
    </source>
</evidence>
<comment type="subcellular location">
    <subcellularLocation>
        <location evidence="2">Cytoplasm</location>
    </subcellularLocation>
    <subcellularLocation>
        <location evidence="1">Nucleus</location>
    </subcellularLocation>
</comment>
<evidence type="ECO:0000256" key="2">
    <source>
        <dbReference type="ARBA" id="ARBA00004496"/>
    </source>
</evidence>
<dbReference type="InterPro" id="IPR001309">
    <property type="entry name" value="Pept_C14_p20"/>
</dbReference>
<evidence type="ECO:0000256" key="4">
    <source>
        <dbReference type="ARBA" id="ARBA00022490"/>
    </source>
</evidence>